<accession>A0A8S0Y9C0</accession>
<dbReference type="SUPFAM" id="SSF88659">
    <property type="entry name" value="Sigma3 and sigma4 domains of RNA polymerase sigma factors"/>
    <property type="match status" value="1"/>
</dbReference>
<dbReference type="InterPro" id="IPR036388">
    <property type="entry name" value="WH-like_DNA-bd_sf"/>
</dbReference>
<protein>
    <submittedName>
        <fullName evidence="1">Uncharacterized protein</fullName>
    </submittedName>
</protein>
<dbReference type="EMBL" id="CADCXN010000043">
    <property type="protein sequence ID" value="CAA9889938.1"/>
    <property type="molecule type" value="Genomic_DNA"/>
</dbReference>
<reference evidence="1 2" key="1">
    <citation type="submission" date="2020-02" db="EMBL/GenBank/DDBJ databases">
        <authorList>
            <person name="Hogendoorn C."/>
        </authorList>
    </citation>
    <scope>NUCLEOTIDE SEQUENCE [LARGE SCALE GENOMIC DNA]</scope>
    <source>
        <strain evidence="1">METHB21</strain>
    </source>
</reference>
<dbReference type="Gene3D" id="1.10.10.10">
    <property type="entry name" value="Winged helix-like DNA-binding domain superfamily/Winged helix DNA-binding domain"/>
    <property type="match status" value="1"/>
</dbReference>
<proteinExistence type="predicted"/>
<organism evidence="1 2">
    <name type="scientific">Candidatus Methylobacter favarea</name>
    <dbReference type="NCBI Taxonomy" id="2707345"/>
    <lineage>
        <taxon>Bacteria</taxon>
        <taxon>Pseudomonadati</taxon>
        <taxon>Pseudomonadota</taxon>
        <taxon>Gammaproteobacteria</taxon>
        <taxon>Methylococcales</taxon>
        <taxon>Methylococcaceae</taxon>
        <taxon>Methylobacter</taxon>
    </lineage>
</organism>
<dbReference type="Proteomes" id="UP000494216">
    <property type="component" value="Unassembled WGS sequence"/>
</dbReference>
<gene>
    <name evidence="1" type="ORF">METHB2_160005</name>
</gene>
<sequence length="193" mass="22242">MLNQVQKKLNSRERKRIFSPFGINSAFEKILQELGEALNLNCEYVRQIQIIAFNKIKLGYGEHLVGFLYKLFVPVAITQKDIRPVNKMNYCLERNVCLDGPILTKSWEKPMSAVNEMTFSMALALLFGYMEGNFTVQVKVRAVKFKSGKIIGSCFKHPLHFKMPLITDLRKSNNKVLVQDLDTEHFLTAKWVP</sequence>
<dbReference type="RefSeq" id="WP_174624910.1">
    <property type="nucleotide sequence ID" value="NZ_CADCXN010000043.1"/>
</dbReference>
<comment type="caution">
    <text evidence="1">The sequence shown here is derived from an EMBL/GenBank/DDBJ whole genome shotgun (WGS) entry which is preliminary data.</text>
</comment>
<dbReference type="AlphaFoldDB" id="A0A8S0Y9C0"/>
<dbReference type="InterPro" id="IPR013324">
    <property type="entry name" value="RNA_pol_sigma_r3/r4-like"/>
</dbReference>
<evidence type="ECO:0000313" key="2">
    <source>
        <dbReference type="Proteomes" id="UP000494216"/>
    </source>
</evidence>
<evidence type="ECO:0000313" key="1">
    <source>
        <dbReference type="EMBL" id="CAA9889938.1"/>
    </source>
</evidence>
<name>A0A8S0Y9C0_9GAMM</name>
<keyword evidence="2" id="KW-1185">Reference proteome</keyword>